<feature type="compositionally biased region" description="Polar residues" evidence="1">
    <location>
        <begin position="1231"/>
        <end position="1243"/>
    </location>
</feature>
<dbReference type="RefSeq" id="XP_028967800.1">
    <property type="nucleotide sequence ID" value="XM_029111967.1"/>
</dbReference>
<dbReference type="Pfam" id="PF14649">
    <property type="entry name" value="Spatacsin_C"/>
    <property type="match status" value="1"/>
</dbReference>
<dbReference type="SUPFAM" id="SSF69322">
    <property type="entry name" value="Tricorn protease domain 2"/>
    <property type="match status" value="1"/>
</dbReference>
<dbReference type="GO" id="GO:0045202">
    <property type="term" value="C:synapse"/>
    <property type="evidence" value="ECO:0007669"/>
    <property type="project" value="TreeGrafter"/>
</dbReference>
<dbReference type="GO" id="GO:0008088">
    <property type="term" value="P:axo-dendritic transport"/>
    <property type="evidence" value="ECO:0007669"/>
    <property type="project" value="TreeGrafter"/>
</dbReference>
<dbReference type="GO" id="GO:0007268">
    <property type="term" value="P:chemical synaptic transmission"/>
    <property type="evidence" value="ECO:0007669"/>
    <property type="project" value="TreeGrafter"/>
</dbReference>
<organism evidence="3 4">
    <name type="scientific">Galendromus occidentalis</name>
    <name type="common">western predatory mite</name>
    <dbReference type="NCBI Taxonomy" id="34638"/>
    <lineage>
        <taxon>Eukaryota</taxon>
        <taxon>Metazoa</taxon>
        <taxon>Ecdysozoa</taxon>
        <taxon>Arthropoda</taxon>
        <taxon>Chelicerata</taxon>
        <taxon>Arachnida</taxon>
        <taxon>Acari</taxon>
        <taxon>Parasitiformes</taxon>
        <taxon>Mesostigmata</taxon>
        <taxon>Gamasina</taxon>
        <taxon>Phytoseioidea</taxon>
        <taxon>Phytoseiidae</taxon>
        <taxon>Typhlodrominae</taxon>
        <taxon>Galendromus</taxon>
    </lineage>
</organism>
<accession>A0AAJ7WI43</accession>
<dbReference type="GO" id="GO:0007409">
    <property type="term" value="P:axonogenesis"/>
    <property type="evidence" value="ECO:0007669"/>
    <property type="project" value="TreeGrafter"/>
</dbReference>
<evidence type="ECO:0000256" key="1">
    <source>
        <dbReference type="SAM" id="MobiDB-lite"/>
    </source>
</evidence>
<protein>
    <submittedName>
        <fullName evidence="4">Spatacsin</fullName>
    </submittedName>
</protein>
<dbReference type="GeneID" id="100904622"/>
<feature type="region of interest" description="Disordered" evidence="1">
    <location>
        <begin position="1220"/>
        <end position="1243"/>
    </location>
</feature>
<feature type="domain" description="Spatacsin C-terminal" evidence="2">
    <location>
        <begin position="1898"/>
        <end position="2195"/>
    </location>
</feature>
<dbReference type="GO" id="GO:0030424">
    <property type="term" value="C:axon"/>
    <property type="evidence" value="ECO:0007669"/>
    <property type="project" value="TreeGrafter"/>
</dbReference>
<dbReference type="PANTHER" id="PTHR13650:SF0">
    <property type="entry name" value="SPATACSIN"/>
    <property type="match status" value="1"/>
</dbReference>
<gene>
    <name evidence="4" type="primary">LOC100904622</name>
</gene>
<feature type="region of interest" description="Disordered" evidence="1">
    <location>
        <begin position="1547"/>
        <end position="1568"/>
    </location>
</feature>
<dbReference type="GO" id="GO:0048489">
    <property type="term" value="P:synaptic vesicle transport"/>
    <property type="evidence" value="ECO:0007669"/>
    <property type="project" value="TreeGrafter"/>
</dbReference>
<dbReference type="GO" id="GO:0005737">
    <property type="term" value="C:cytoplasm"/>
    <property type="evidence" value="ECO:0007669"/>
    <property type="project" value="TreeGrafter"/>
</dbReference>
<evidence type="ECO:0000313" key="3">
    <source>
        <dbReference type="Proteomes" id="UP000694867"/>
    </source>
</evidence>
<keyword evidence="3" id="KW-1185">Reference proteome</keyword>
<proteinExistence type="predicted"/>
<dbReference type="InterPro" id="IPR028103">
    <property type="entry name" value="Spatacsin"/>
</dbReference>
<evidence type="ECO:0000313" key="4">
    <source>
        <dbReference type="RefSeq" id="XP_028967800.1"/>
    </source>
</evidence>
<dbReference type="PANTHER" id="PTHR13650">
    <property type="entry name" value="SPATACSIN"/>
    <property type="match status" value="1"/>
</dbReference>
<reference evidence="4" key="1">
    <citation type="submission" date="2025-08" db="UniProtKB">
        <authorList>
            <consortium name="RefSeq"/>
        </authorList>
    </citation>
    <scope>IDENTIFICATION</scope>
</reference>
<dbReference type="Proteomes" id="UP000694867">
    <property type="component" value="Unplaced"/>
</dbReference>
<dbReference type="KEGG" id="goe:100904622"/>
<dbReference type="InterPro" id="IPR028107">
    <property type="entry name" value="Spatacsin_C_dom"/>
</dbReference>
<dbReference type="GO" id="GO:0030425">
    <property type="term" value="C:dendrite"/>
    <property type="evidence" value="ECO:0007669"/>
    <property type="project" value="TreeGrafter"/>
</dbReference>
<name>A0AAJ7WI43_9ACAR</name>
<evidence type="ECO:0000259" key="2">
    <source>
        <dbReference type="Pfam" id="PF14649"/>
    </source>
</evidence>
<sequence length="2250" mass="258416">MTDPKRSYNLTALKLFDFPLLDEDIAKVEVSPSYERISCRATDGGLWVLDCPSGESKLLFTNVVDFCWQMNTTSDTLLVIKSVGSDFCTTHQFASDFFTTNTKYASDSQFFVLHCCDRLLVTLVNDSTVVCQRITPVLMYLQWTHKLTDDAVAYHTLRDRYVFILTKANEIVCFDIHEGCQVAYWRLGDLVQEEIVDFMFTADLNKLYISTGNTVSEIECQGESWYDFSCLLGGSRYRNFKRTRKVKMILEFDSKPTLGMYRGKNLICAGQKLVLFDRSPTEFNEKVIFVSNTIRMENRVPAFLQKDRLKVLHHGITVRSILQQVLEGKGSSTAEQICKLNAWTNISMDLTVLQQGITNDHNDMIQFFFRTKLELSQSVIRSSVSHEELRDEFSSWQAVIQQVEGKVQDGTRREFAERLTKVMVSSIAQLLHWISSVNTESPVQEEFVSYLCDKMNMFRNFLCQASSAANDSAEITDQVFNLRWDKKSEDEVIHDAIRKGTLDEVRTYLGQRTDDKDLHERASQIGKDVVLDQLLRGETAEACKLMESLGWDVDERLKFFFLYVKKQEDRILLLEIIIERPSFSEDLRSLLGKMEIYLRHYTCSGAKSVLDSSKRWDALSSTGSLLGDSTTHLVEHHMITETEKGGGNKYSGMILAWLMKWDEETFNHVILHSGTAQEEMKEMDTTFVWRHLLKYAKMAEIDRIIDGIAENTGEVYSVDLPALLEVSSDMLDDLEEDNILPDLAEDIRLRMARKNLLCDAIIEDFPRLLNTLTKIKVSVFDLFDVGVYLDEPDYVHRMIHFCLANDFIYFLHIFLAKVNIGPSCSQCMTPMLNAILKYNVWRKNPEMIMDATMASARETYGANSAEELWRKGKLKLAAVISTIKKEWSVPPGLLPKLPLPLAGHIQEKLGVLRDDISMYQLLSKSIVFDPTKLFGFQERNTLYEGEPCVLPHFMEPNLVDTYGLKEPLTYIYYLLKYRPGCALECFFRSYKNTVKVVKAATKQVIRLALHMFTDQKFVACCVAFIRGIGQDSSSLRLLVAVGRRLLPRYAKQDLVENLCHVHFASLSSLTASQNAAYKESAQVMLQDLDQVIREEFDEDQGRVPLLRANSTVLLQNDFCVVHHLEVPCTILELCTEADNWLAFIVWSQVLQISRRRLMPVLKRFSNQVYREHLEKAFSQVSSLKDPATKSSMTPVKRDLRASLYNKIGVVKHQQIIDNFNYSPPDPKRDSTSQSDPDSFSCISDESSATATTINTQGSGGERSYAANLIDLVVSSHQKKFPVSELLSAAIYHWNSAPALIATHYNEKIEQCFAIWLETTTVSSHTRYISEKSSNSLLESVENALKLRQLPSLRLGYMLFMPESITLPLVHFVHGFQIDKNYYHGEGYWKSFLEKFQKDKSEIEIIRRILVYGILICQSVYEQRLLLKKFKTVPLDMKPDFTFFAQILESVAEIDWELPFESMLLSDEPDELEEIMRREASRLIENQHYEIAIRFSRTARLSLDDVICELLNHQLESKTHGTLHHAFSARDRHLIRRGISANLISSISRDDSSSLGEPQIDSSVRENGESSLGGVVRRKISVLSAQKSLDLSELKEKSFWDRAHTLFRKHNLSPATCFMFFKRKSEQVESDRDKFIAMRYALRWNDSEMHRTQCWRYLLKCIESGDLEVLADVGFEAEELLLLRTSEYPQARIVLERESEKKAMQFLIDMCLSKVAFKEAQFVSIVFSTTTVEYQLAMTSVQLAEGLIVPESIPTSVKDYLDSDSTKKRRRVRLSSSVSSKSCNTIEELTSVAEASRSICRRVFLLHLLSTSLRLEYETLAKESDPLRLLQRILESQLSNKFQMARELIAVYNIEDALLSTFIYREVKKVLLFKNDDSEFDLPGNFEQVVSLCKDATILGNRIFYGLKKDDDIHMETDKKVLYNEVELCILAHQCFSVACCMEGISHVLRHCHALVQWLIRYEKFALMIRLLTGIGRYSEMSFIFEALEEYDRFEMLFQRGMEKVPHLKVALLDYLKKKKAPSYLDTMFKLNFTMHREIAEMLLESATERVSSITVSEDSIWPASADLRSISSAIETIIVDLADAAEAFVKADCLLHALECTKRAELLSLQLHFIERGSDTKILKLNQETFNDWIKNHPVFCEARLVADACQFNVAWYSPLFLNVVVKGNMIYLREFQTRMQVTPDIVSKMTDCYLKYQRPTQSMQSIFEMILAEMPDIEARYHCAKKLGFKMLAKSETDEVLQDLIRASQ</sequence>